<dbReference type="AlphaFoldDB" id="A0A1F6EDH3"/>
<comment type="cofactor">
    <cofactor evidence="1">
        <name>Co(2+)</name>
        <dbReference type="ChEBI" id="CHEBI:48828"/>
    </cofactor>
</comment>
<protein>
    <submittedName>
        <fullName evidence="10">Thermophilic metalloprotease (M29) superfamily</fullName>
    </submittedName>
</protein>
<sequence>MYIPSGKILKNYADVLVNFALGGGKGIKKGEVVRLSASESAKPLFLAVHNAIVDAGGHVLSHYSPDDEQGDKRRNESFTRYFYEHAQPHQIKYFPAKYLKGVVEQMDHSVFLLAEKDPHALKGVDPKKIMQRGVALKPFMDWRHEKEWKGKFTWTIALYGTPAMAREAGLSEKEYWNQIIKACFLDEKNPIAKWKQVYRQIETYRRRLNQLSPKIDRLHAVGPDMDLWVKLGEKRSWLAGSGRNIPSFEIFTSPDWRGTNGWIRFNQPLYRYSNKITGIELWFKDGLVVKSKAKTNEKLLKEMIATKGANRIGEYSLTDSRHSRITKFMAETLFDENMGGPFGNTHLALGMSYRDTYAGDVSKLTTKQAEALGFNDSSVHTDIISTTKRTVTAHLKNGTKKMIYKNGRFVL</sequence>
<evidence type="ECO:0000256" key="4">
    <source>
        <dbReference type="ARBA" id="ARBA00008236"/>
    </source>
</evidence>
<gene>
    <name evidence="10" type="ORF">A3F27_00145</name>
</gene>
<dbReference type="PANTHER" id="PTHR34448:SF3">
    <property type="entry name" value="AMINOPEPTIDASE AMPS"/>
    <property type="match status" value="1"/>
</dbReference>
<dbReference type="InterPro" id="IPR052170">
    <property type="entry name" value="M29_Exopeptidase"/>
</dbReference>
<name>A0A1F6EDH3_9BACT</name>
<dbReference type="SUPFAM" id="SSF144052">
    <property type="entry name" value="Thermophilic metalloprotease-like"/>
    <property type="match status" value="1"/>
</dbReference>
<keyword evidence="6 10" id="KW-0645">Protease</keyword>
<dbReference type="PRINTS" id="PR00919">
    <property type="entry name" value="THERMOPTASE"/>
</dbReference>
<evidence type="ECO:0000313" key="10">
    <source>
        <dbReference type="EMBL" id="OGG71262.1"/>
    </source>
</evidence>
<evidence type="ECO:0000256" key="5">
    <source>
        <dbReference type="ARBA" id="ARBA00022438"/>
    </source>
</evidence>
<comment type="caution">
    <text evidence="10">The sequence shown here is derived from an EMBL/GenBank/DDBJ whole genome shotgun (WGS) entry which is preliminary data.</text>
</comment>
<dbReference type="InterPro" id="IPR000787">
    <property type="entry name" value="Peptidase_M29"/>
</dbReference>
<evidence type="ECO:0000256" key="7">
    <source>
        <dbReference type="ARBA" id="ARBA00022723"/>
    </source>
</evidence>
<comment type="cofactor">
    <cofactor evidence="3">
        <name>Zn(2+)</name>
        <dbReference type="ChEBI" id="CHEBI:29105"/>
    </cofactor>
</comment>
<evidence type="ECO:0000313" key="11">
    <source>
        <dbReference type="Proteomes" id="UP000176689"/>
    </source>
</evidence>
<dbReference type="GO" id="GO:0004177">
    <property type="term" value="F:aminopeptidase activity"/>
    <property type="evidence" value="ECO:0007669"/>
    <property type="project" value="UniProtKB-KW"/>
</dbReference>
<evidence type="ECO:0000256" key="6">
    <source>
        <dbReference type="ARBA" id="ARBA00022670"/>
    </source>
</evidence>
<dbReference type="EMBL" id="MFLP01000006">
    <property type="protein sequence ID" value="OGG71262.1"/>
    <property type="molecule type" value="Genomic_DNA"/>
</dbReference>
<comment type="similarity">
    <text evidence="4">Belongs to the peptidase M29 family.</text>
</comment>
<evidence type="ECO:0000256" key="2">
    <source>
        <dbReference type="ARBA" id="ARBA00001946"/>
    </source>
</evidence>
<evidence type="ECO:0000256" key="8">
    <source>
        <dbReference type="ARBA" id="ARBA00022801"/>
    </source>
</evidence>
<comment type="cofactor">
    <cofactor evidence="2">
        <name>Mg(2+)</name>
        <dbReference type="ChEBI" id="CHEBI:18420"/>
    </cofactor>
</comment>
<dbReference type="Proteomes" id="UP000176689">
    <property type="component" value="Unassembled WGS sequence"/>
</dbReference>
<evidence type="ECO:0000256" key="3">
    <source>
        <dbReference type="ARBA" id="ARBA00001947"/>
    </source>
</evidence>
<keyword evidence="9 10" id="KW-0482">Metalloprotease</keyword>
<keyword evidence="8" id="KW-0378">Hydrolase</keyword>
<accession>A0A1F6EDH3</accession>
<keyword evidence="5" id="KW-0031">Aminopeptidase</keyword>
<organism evidence="10 11">
    <name type="scientific">Candidatus Kaiserbacteria bacterium RIFCSPHIGHO2_12_FULL_53_13</name>
    <dbReference type="NCBI Taxonomy" id="1798502"/>
    <lineage>
        <taxon>Bacteria</taxon>
        <taxon>Candidatus Kaiseribacteriota</taxon>
    </lineage>
</organism>
<reference evidence="10 11" key="1">
    <citation type="journal article" date="2016" name="Nat. Commun.">
        <title>Thousands of microbial genomes shed light on interconnected biogeochemical processes in an aquifer system.</title>
        <authorList>
            <person name="Anantharaman K."/>
            <person name="Brown C.T."/>
            <person name="Hug L.A."/>
            <person name="Sharon I."/>
            <person name="Castelle C.J."/>
            <person name="Probst A.J."/>
            <person name="Thomas B.C."/>
            <person name="Singh A."/>
            <person name="Wilkins M.J."/>
            <person name="Karaoz U."/>
            <person name="Brodie E.L."/>
            <person name="Williams K.H."/>
            <person name="Hubbard S.S."/>
            <person name="Banfield J.F."/>
        </authorList>
    </citation>
    <scope>NUCLEOTIDE SEQUENCE [LARGE SCALE GENOMIC DNA]</scope>
</reference>
<dbReference type="Gene3D" id="3.40.1830.10">
    <property type="entry name" value="Thermophilic metalloprotease (M29)"/>
    <property type="match status" value="1"/>
</dbReference>
<dbReference type="GO" id="GO:0008237">
    <property type="term" value="F:metallopeptidase activity"/>
    <property type="evidence" value="ECO:0007669"/>
    <property type="project" value="UniProtKB-KW"/>
</dbReference>
<proteinExistence type="inferred from homology"/>
<evidence type="ECO:0000256" key="1">
    <source>
        <dbReference type="ARBA" id="ARBA00001941"/>
    </source>
</evidence>
<keyword evidence="7" id="KW-0479">Metal-binding</keyword>
<dbReference type="GO" id="GO:0006508">
    <property type="term" value="P:proteolysis"/>
    <property type="evidence" value="ECO:0007669"/>
    <property type="project" value="UniProtKB-KW"/>
</dbReference>
<dbReference type="InterPro" id="IPR035097">
    <property type="entry name" value="M29_N-terminal"/>
</dbReference>
<evidence type="ECO:0000256" key="9">
    <source>
        <dbReference type="ARBA" id="ARBA00023049"/>
    </source>
</evidence>
<dbReference type="PANTHER" id="PTHR34448">
    <property type="entry name" value="AMINOPEPTIDASE"/>
    <property type="match status" value="1"/>
</dbReference>
<dbReference type="GO" id="GO:0046872">
    <property type="term" value="F:metal ion binding"/>
    <property type="evidence" value="ECO:0007669"/>
    <property type="project" value="UniProtKB-KW"/>
</dbReference>
<dbReference type="Pfam" id="PF02073">
    <property type="entry name" value="Peptidase_M29"/>
    <property type="match status" value="1"/>
</dbReference>